<dbReference type="GO" id="GO:0003700">
    <property type="term" value="F:DNA-binding transcription factor activity"/>
    <property type="evidence" value="ECO:0007669"/>
    <property type="project" value="TreeGrafter"/>
</dbReference>
<dbReference type="AlphaFoldDB" id="A0A7W8Z698"/>
<accession>A0A7W8Z698</accession>
<dbReference type="EMBL" id="JACHBR010000001">
    <property type="protein sequence ID" value="MBB5628114.1"/>
    <property type="molecule type" value="Genomic_DNA"/>
</dbReference>
<keyword evidence="3 5" id="KW-0238">DNA-binding</keyword>
<dbReference type="GO" id="GO:0000976">
    <property type="term" value="F:transcription cis-regulatory region binding"/>
    <property type="evidence" value="ECO:0007669"/>
    <property type="project" value="TreeGrafter"/>
</dbReference>
<evidence type="ECO:0000256" key="5">
    <source>
        <dbReference type="PROSITE-ProRule" id="PRU00335"/>
    </source>
</evidence>
<dbReference type="Pfam" id="PF00440">
    <property type="entry name" value="TetR_N"/>
    <property type="match status" value="1"/>
</dbReference>
<organism evidence="7 8">
    <name type="scientific">Sphaerisporangium krabiense</name>
    <dbReference type="NCBI Taxonomy" id="763782"/>
    <lineage>
        <taxon>Bacteria</taxon>
        <taxon>Bacillati</taxon>
        <taxon>Actinomycetota</taxon>
        <taxon>Actinomycetes</taxon>
        <taxon>Streptosporangiales</taxon>
        <taxon>Streptosporangiaceae</taxon>
        <taxon>Sphaerisporangium</taxon>
    </lineage>
</organism>
<evidence type="ECO:0000259" key="6">
    <source>
        <dbReference type="PROSITE" id="PS50977"/>
    </source>
</evidence>
<evidence type="ECO:0000256" key="1">
    <source>
        <dbReference type="ARBA" id="ARBA00022491"/>
    </source>
</evidence>
<dbReference type="PROSITE" id="PS50977">
    <property type="entry name" value="HTH_TETR_2"/>
    <property type="match status" value="1"/>
</dbReference>
<protein>
    <submittedName>
        <fullName evidence="7">AcrR family transcriptional regulator</fullName>
    </submittedName>
</protein>
<name>A0A7W8Z698_9ACTN</name>
<dbReference type="Proteomes" id="UP000588112">
    <property type="component" value="Unassembled WGS sequence"/>
</dbReference>
<dbReference type="Gene3D" id="1.10.357.10">
    <property type="entry name" value="Tetracycline Repressor, domain 2"/>
    <property type="match status" value="1"/>
</dbReference>
<dbReference type="InterPro" id="IPR039538">
    <property type="entry name" value="BetI_C"/>
</dbReference>
<feature type="DNA-binding region" description="H-T-H motif" evidence="5">
    <location>
        <begin position="38"/>
        <end position="57"/>
    </location>
</feature>
<dbReference type="RefSeq" id="WP_204070259.1">
    <property type="nucleotide sequence ID" value="NZ_BOOS01000017.1"/>
</dbReference>
<proteinExistence type="predicted"/>
<evidence type="ECO:0000256" key="2">
    <source>
        <dbReference type="ARBA" id="ARBA00023015"/>
    </source>
</evidence>
<reference evidence="7 8" key="1">
    <citation type="submission" date="2020-08" db="EMBL/GenBank/DDBJ databases">
        <title>Sequencing the genomes of 1000 actinobacteria strains.</title>
        <authorList>
            <person name="Klenk H.-P."/>
        </authorList>
    </citation>
    <scope>NUCLEOTIDE SEQUENCE [LARGE SCALE GENOMIC DNA]</scope>
    <source>
        <strain evidence="7 8">DSM 45790</strain>
    </source>
</reference>
<evidence type="ECO:0000313" key="7">
    <source>
        <dbReference type="EMBL" id="MBB5628114.1"/>
    </source>
</evidence>
<keyword evidence="1" id="KW-0678">Repressor</keyword>
<dbReference type="InterPro" id="IPR050109">
    <property type="entry name" value="HTH-type_TetR-like_transc_reg"/>
</dbReference>
<keyword evidence="4" id="KW-0804">Transcription</keyword>
<keyword evidence="8" id="KW-1185">Reference proteome</keyword>
<dbReference type="InterPro" id="IPR001647">
    <property type="entry name" value="HTH_TetR"/>
</dbReference>
<dbReference type="Pfam" id="PF13977">
    <property type="entry name" value="TetR_C_6"/>
    <property type="match status" value="1"/>
</dbReference>
<dbReference type="InterPro" id="IPR009057">
    <property type="entry name" value="Homeodomain-like_sf"/>
</dbReference>
<dbReference type="InterPro" id="IPR036271">
    <property type="entry name" value="Tet_transcr_reg_TetR-rel_C_sf"/>
</dbReference>
<comment type="caution">
    <text evidence="7">The sequence shown here is derived from an EMBL/GenBank/DDBJ whole genome shotgun (WGS) entry which is preliminary data.</text>
</comment>
<gene>
    <name evidence="7" type="ORF">BJ981_003813</name>
</gene>
<sequence>MPNSEVSMGRSDDRDIRRRQIAAALLRVAGAKGLHAATMRAVAAEAGVSLHLVQHYFETKEQLMLFALRHLAERMATRIKEDLGALGAAPAPRQVIETVLTRALPTDEESRVFHLVYTSYAMLAVTDAALRHQPFLAAPDAMERFVAEQVRLAQESGDMPRGVDPALTAAALVAMSAGLGTSVLLGQRSAEDALTVIRQTLGGPAPDAATGA</sequence>
<evidence type="ECO:0000256" key="4">
    <source>
        <dbReference type="ARBA" id="ARBA00023163"/>
    </source>
</evidence>
<dbReference type="SUPFAM" id="SSF46689">
    <property type="entry name" value="Homeodomain-like"/>
    <property type="match status" value="1"/>
</dbReference>
<dbReference type="PANTHER" id="PTHR30055:SF226">
    <property type="entry name" value="HTH-TYPE TRANSCRIPTIONAL REGULATOR PKSA"/>
    <property type="match status" value="1"/>
</dbReference>
<evidence type="ECO:0000313" key="8">
    <source>
        <dbReference type="Proteomes" id="UP000588112"/>
    </source>
</evidence>
<dbReference type="SUPFAM" id="SSF48498">
    <property type="entry name" value="Tetracyclin repressor-like, C-terminal domain"/>
    <property type="match status" value="1"/>
</dbReference>
<feature type="domain" description="HTH tetR-type" evidence="6">
    <location>
        <begin position="15"/>
        <end position="75"/>
    </location>
</feature>
<evidence type="ECO:0000256" key="3">
    <source>
        <dbReference type="ARBA" id="ARBA00023125"/>
    </source>
</evidence>
<dbReference type="PANTHER" id="PTHR30055">
    <property type="entry name" value="HTH-TYPE TRANSCRIPTIONAL REGULATOR RUTR"/>
    <property type="match status" value="1"/>
</dbReference>
<keyword evidence="2" id="KW-0805">Transcription regulation</keyword>